<dbReference type="InterPro" id="IPR014716">
    <property type="entry name" value="Fibrinogen_a/b/g_C_1"/>
</dbReference>
<dbReference type="PANTHER" id="PTHR16146">
    <property type="entry name" value="INTELECTIN"/>
    <property type="match status" value="1"/>
</dbReference>
<name>A0A7D9J213_PARCT</name>
<keyword evidence="6" id="KW-1185">Reference proteome</keyword>
<comment type="caution">
    <text evidence="5">The sequence shown here is derived from an EMBL/GenBank/DDBJ whole genome shotgun (WGS) entry which is preliminary data.</text>
</comment>
<dbReference type="NCBIfam" id="NF040941">
    <property type="entry name" value="GGGWT_bact"/>
    <property type="match status" value="1"/>
</dbReference>
<gene>
    <name evidence="5" type="ORF">PACLA_8A044825</name>
</gene>
<evidence type="ECO:0000313" key="5">
    <source>
        <dbReference type="EMBL" id="CAB4020140.1"/>
    </source>
</evidence>
<dbReference type="AlphaFoldDB" id="A0A7D9J213"/>
<dbReference type="PANTHER" id="PTHR16146:SF46">
    <property type="entry name" value="INTELECTIN-1A-RELATED"/>
    <property type="match status" value="1"/>
</dbReference>
<evidence type="ECO:0000256" key="1">
    <source>
        <dbReference type="ARBA" id="ARBA00022723"/>
    </source>
</evidence>
<proteinExistence type="predicted"/>
<dbReference type="Gene3D" id="3.90.215.10">
    <property type="entry name" value="Gamma Fibrinogen, chain A, domain 1"/>
    <property type="match status" value="1"/>
</dbReference>
<keyword evidence="2" id="KW-0430">Lectin</keyword>
<dbReference type="GO" id="GO:0005615">
    <property type="term" value="C:extracellular space"/>
    <property type="evidence" value="ECO:0007669"/>
    <property type="project" value="TreeGrafter"/>
</dbReference>
<keyword evidence="1" id="KW-0479">Metal-binding</keyword>
<keyword evidence="4" id="KW-1015">Disulfide bond</keyword>
<dbReference type="EMBL" id="CACRXK020010801">
    <property type="protein sequence ID" value="CAB4020140.1"/>
    <property type="molecule type" value="Genomic_DNA"/>
</dbReference>
<evidence type="ECO:0000313" key="6">
    <source>
        <dbReference type="Proteomes" id="UP001152795"/>
    </source>
</evidence>
<accession>A0A7D9J213</accession>
<reference evidence="5" key="1">
    <citation type="submission" date="2020-04" db="EMBL/GenBank/DDBJ databases">
        <authorList>
            <person name="Alioto T."/>
            <person name="Alioto T."/>
            <person name="Gomez Garrido J."/>
        </authorList>
    </citation>
    <scope>NUCLEOTIDE SEQUENCE</scope>
    <source>
        <strain evidence="5">A484AB</strain>
    </source>
</reference>
<organism evidence="5 6">
    <name type="scientific">Paramuricea clavata</name>
    <name type="common">Red gorgonian</name>
    <name type="synonym">Violescent sea-whip</name>
    <dbReference type="NCBI Taxonomy" id="317549"/>
    <lineage>
        <taxon>Eukaryota</taxon>
        <taxon>Metazoa</taxon>
        <taxon>Cnidaria</taxon>
        <taxon>Anthozoa</taxon>
        <taxon>Octocorallia</taxon>
        <taxon>Malacalcyonacea</taxon>
        <taxon>Plexauridae</taxon>
        <taxon>Paramuricea</taxon>
    </lineage>
</organism>
<dbReference type="Proteomes" id="UP001152795">
    <property type="component" value="Unassembled WGS sequence"/>
</dbReference>
<evidence type="ECO:0000256" key="3">
    <source>
        <dbReference type="ARBA" id="ARBA00022837"/>
    </source>
</evidence>
<keyword evidence="3" id="KW-0106">Calcium</keyword>
<dbReference type="GO" id="GO:0046872">
    <property type="term" value="F:metal ion binding"/>
    <property type="evidence" value="ECO:0007669"/>
    <property type="project" value="UniProtKB-KW"/>
</dbReference>
<dbReference type="GO" id="GO:0070492">
    <property type="term" value="F:oligosaccharide binding"/>
    <property type="evidence" value="ECO:0007669"/>
    <property type="project" value="TreeGrafter"/>
</dbReference>
<dbReference type="SUPFAM" id="SSF56496">
    <property type="entry name" value="Fibrinogen C-terminal domain-like"/>
    <property type="match status" value="1"/>
</dbReference>
<evidence type="ECO:0000256" key="2">
    <source>
        <dbReference type="ARBA" id="ARBA00022734"/>
    </source>
</evidence>
<evidence type="ECO:0000256" key="4">
    <source>
        <dbReference type="ARBA" id="ARBA00023157"/>
    </source>
</evidence>
<sequence length="399" mass="46084">WRHSTCKGRIKTLDNSSCYLQNVIREQKRAYLLFQLSHHMKMLVGKTRTTHNTTRNLELYESCMPIYGHATKIEKNLFSADNTKHSNANLLHNRKLSYVFLLMPLMQIFFIVGCNTFPSNTRKVLYTIDKSYFSYMFTLTISIKIIDLCLTSLMHLFARSLRDRSLFMPQGGTYRREMGKGLITASAESFGSMHLLQKPLSSFPCSFNVPTKYELNRIGKDFRQTLTDKQYKDIYSFPQLAVITTKFNVDPKAKELEKTGFQSCQDLLRKKKFSPNGAYTLQENVTSSPYKVYCHMTDISGCGGGGWTLILKVDGDKTRFEYDSPWWTNRESYAVEDGLEGLTEKESKLPSYWNTPFKKICLGMTVNGDRKWMMLDYEASSLYSVIADENTKKHPFLVI</sequence>
<feature type="non-terminal residue" evidence="5">
    <location>
        <position position="1"/>
    </location>
</feature>
<dbReference type="OrthoDB" id="5946752at2759"/>
<protein>
    <submittedName>
        <fullName evidence="5">Uncharacterized protein</fullName>
    </submittedName>
</protein>
<dbReference type="InterPro" id="IPR036056">
    <property type="entry name" value="Fibrinogen-like_C"/>
</dbReference>